<feature type="region of interest" description="Disordered" evidence="2">
    <location>
        <begin position="230"/>
        <end position="259"/>
    </location>
</feature>
<feature type="region of interest" description="Disordered" evidence="2">
    <location>
        <begin position="104"/>
        <end position="146"/>
    </location>
</feature>
<proteinExistence type="predicted"/>
<name>A0A835JEH1_9ROSI</name>
<evidence type="ECO:0000313" key="3">
    <source>
        <dbReference type="EMBL" id="KAF9668698.1"/>
    </source>
</evidence>
<reference evidence="3 4" key="1">
    <citation type="submission" date="2020-10" db="EMBL/GenBank/DDBJ databases">
        <title>Plant Genome Project.</title>
        <authorList>
            <person name="Zhang R.-G."/>
        </authorList>
    </citation>
    <scope>NUCLEOTIDE SEQUENCE [LARGE SCALE GENOMIC DNA]</scope>
    <source>
        <strain evidence="3">FAFU-HL-1</strain>
        <tissue evidence="3">Leaf</tissue>
    </source>
</reference>
<dbReference type="EMBL" id="JADGMS010000014">
    <property type="protein sequence ID" value="KAF9668698.1"/>
    <property type="molecule type" value="Genomic_DNA"/>
</dbReference>
<evidence type="ECO:0000256" key="1">
    <source>
        <dbReference type="SAM" id="Coils"/>
    </source>
</evidence>
<evidence type="ECO:0000313" key="4">
    <source>
        <dbReference type="Proteomes" id="UP000657918"/>
    </source>
</evidence>
<keyword evidence="1" id="KW-0175">Coiled coil</keyword>
<feature type="coiled-coil region" evidence="1">
    <location>
        <begin position="260"/>
        <end position="294"/>
    </location>
</feature>
<organism evidence="3 4">
    <name type="scientific">Salix dunnii</name>
    <dbReference type="NCBI Taxonomy" id="1413687"/>
    <lineage>
        <taxon>Eukaryota</taxon>
        <taxon>Viridiplantae</taxon>
        <taxon>Streptophyta</taxon>
        <taxon>Embryophyta</taxon>
        <taxon>Tracheophyta</taxon>
        <taxon>Spermatophyta</taxon>
        <taxon>Magnoliopsida</taxon>
        <taxon>eudicotyledons</taxon>
        <taxon>Gunneridae</taxon>
        <taxon>Pentapetalae</taxon>
        <taxon>rosids</taxon>
        <taxon>fabids</taxon>
        <taxon>Malpighiales</taxon>
        <taxon>Salicaceae</taxon>
        <taxon>Saliceae</taxon>
        <taxon>Salix</taxon>
    </lineage>
</organism>
<feature type="compositionally biased region" description="Basic and acidic residues" evidence="2">
    <location>
        <begin position="111"/>
        <end position="146"/>
    </location>
</feature>
<dbReference type="InterPro" id="IPR046347">
    <property type="entry name" value="bZIP_sf"/>
</dbReference>
<protein>
    <recommendedName>
        <fullName evidence="5">BZIP domain-containing protein</fullName>
    </recommendedName>
</protein>
<sequence length="430" mass="49592">MISIMSPGSGDLGLVDLEQHLYDGAGFIWPRTQRNVIYRSGVCRFDFELKESPPPLLNFPFKQDMEAGRMELDPCGQELRGSTITGEISSVNHRTPSSAQYVEGRVGLSNDQKRANKREADARSRQKKKQMEERMMNDLERQEKCSGELERENNRLKWKRDQLEVDVQEENRKILNQLLGILVEQNTEINIIGEGSMSHDGLNNQREMNQASITNADTIFRENASMNLQTLPRSAPPAGSSGSTDDHKQARKRIADKKCRDKKKREINGVLERIKELETKNIKLELDNAVLNAVAIQSQKTLTLLRHISALMTFENARKNSLLEEVLNDYMNLHLQNHGQGNTPFNMQVRLFTIVLSFYYFETLRDMNMHGDNKQLDDEERESKETERLFVGVVLYLVFLEDFGRYYHGFSCLFYLLYFDCESTLILSYA</sequence>
<dbReference type="Proteomes" id="UP000657918">
    <property type="component" value="Unassembled WGS sequence"/>
</dbReference>
<dbReference type="Gene3D" id="1.20.5.170">
    <property type="match status" value="1"/>
</dbReference>
<dbReference type="SUPFAM" id="SSF57959">
    <property type="entry name" value="Leucine zipper domain"/>
    <property type="match status" value="1"/>
</dbReference>
<gene>
    <name evidence="3" type="ORF">SADUNF_Sadunf14G0030600</name>
</gene>
<accession>A0A835JEH1</accession>
<dbReference type="GO" id="GO:0003700">
    <property type="term" value="F:DNA-binding transcription factor activity"/>
    <property type="evidence" value="ECO:0007669"/>
    <property type="project" value="InterPro"/>
</dbReference>
<dbReference type="AlphaFoldDB" id="A0A835JEH1"/>
<comment type="caution">
    <text evidence="3">The sequence shown here is derived from an EMBL/GenBank/DDBJ whole genome shotgun (WGS) entry which is preliminary data.</text>
</comment>
<dbReference type="OrthoDB" id="10375750at2759"/>
<evidence type="ECO:0008006" key="5">
    <source>
        <dbReference type="Google" id="ProtNLM"/>
    </source>
</evidence>
<evidence type="ECO:0000256" key="2">
    <source>
        <dbReference type="SAM" id="MobiDB-lite"/>
    </source>
</evidence>
<keyword evidence="4" id="KW-1185">Reference proteome</keyword>